<comment type="function">
    <text evidence="11">Required for CpsD phosphorylation. Involved in the regulation of capsular polysaccharide biosynthesis. May be part of a complex that directs the coordinated polymerization and export to the cell surface of the capsular polysaccharide.</text>
</comment>
<keyword evidence="8 12" id="KW-1133">Transmembrane helix</keyword>
<dbReference type="InterPro" id="IPR003856">
    <property type="entry name" value="LPS_length_determ_N"/>
</dbReference>
<dbReference type="EMBL" id="JARPXL010000028">
    <property type="protein sequence ID" value="MDT2546316.1"/>
    <property type="molecule type" value="Genomic_DNA"/>
</dbReference>
<dbReference type="RefSeq" id="WP_222227416.1">
    <property type="nucleotide sequence ID" value="NZ_CP081847.1"/>
</dbReference>
<keyword evidence="9 12" id="KW-0472">Membrane</keyword>
<feature type="transmembrane region" description="Helical" evidence="12">
    <location>
        <begin position="176"/>
        <end position="198"/>
    </location>
</feature>
<dbReference type="PANTHER" id="PTHR32309">
    <property type="entry name" value="TYROSINE-PROTEIN KINASE"/>
    <property type="match status" value="1"/>
</dbReference>
<comment type="pathway">
    <text evidence="2">Capsule biogenesis; capsule polysaccharide biosynthesis.</text>
</comment>
<proteinExistence type="inferred from homology"/>
<reference evidence="14" key="1">
    <citation type="submission" date="2023-03" db="EMBL/GenBank/DDBJ databases">
        <authorList>
            <person name="Shen W."/>
            <person name="Cai J."/>
        </authorList>
    </citation>
    <scope>NUCLEOTIDE SEQUENCE</scope>
    <source>
        <strain evidence="14">Y15</strain>
    </source>
</reference>
<evidence type="ECO:0000256" key="12">
    <source>
        <dbReference type="SAM" id="Phobius"/>
    </source>
</evidence>
<evidence type="ECO:0000256" key="5">
    <source>
        <dbReference type="ARBA" id="ARBA00022475"/>
    </source>
</evidence>
<dbReference type="GO" id="GO:0005886">
    <property type="term" value="C:plasma membrane"/>
    <property type="evidence" value="ECO:0007669"/>
    <property type="project" value="UniProtKB-SubCell"/>
</dbReference>
<evidence type="ECO:0000256" key="3">
    <source>
        <dbReference type="ARBA" id="ARBA00006683"/>
    </source>
</evidence>
<evidence type="ECO:0000256" key="7">
    <source>
        <dbReference type="ARBA" id="ARBA00022903"/>
    </source>
</evidence>
<protein>
    <recommendedName>
        <fullName evidence="4">Capsular polysaccharide biosynthesis protein CpsC</fullName>
    </recommendedName>
</protein>
<gene>
    <name evidence="14" type="ORF">P7D69_18375</name>
</gene>
<evidence type="ECO:0000313" key="15">
    <source>
        <dbReference type="Proteomes" id="UP001254770"/>
    </source>
</evidence>
<dbReference type="GO" id="GO:0000271">
    <property type="term" value="P:polysaccharide biosynthetic process"/>
    <property type="evidence" value="ECO:0007669"/>
    <property type="project" value="UniProtKB-KW"/>
</dbReference>
<dbReference type="InterPro" id="IPR050445">
    <property type="entry name" value="Bact_polysacc_biosynth/exp"/>
</dbReference>
<comment type="similarity">
    <text evidence="3">Belongs to the CpsC/CapA family.</text>
</comment>
<evidence type="ECO:0000256" key="9">
    <source>
        <dbReference type="ARBA" id="ARBA00023136"/>
    </source>
</evidence>
<dbReference type="Pfam" id="PF02706">
    <property type="entry name" value="Wzz"/>
    <property type="match status" value="1"/>
</dbReference>
<name>A0AAW8TAG1_9ENTE</name>
<evidence type="ECO:0000313" key="14">
    <source>
        <dbReference type="EMBL" id="MDT2546316.1"/>
    </source>
</evidence>
<evidence type="ECO:0000256" key="2">
    <source>
        <dbReference type="ARBA" id="ARBA00005132"/>
    </source>
</evidence>
<feature type="transmembrane region" description="Helical" evidence="12">
    <location>
        <begin position="17"/>
        <end position="35"/>
    </location>
</feature>
<accession>A0AAW8TAG1</accession>
<dbReference type="AlphaFoldDB" id="A0AAW8TAG1"/>
<evidence type="ECO:0000256" key="6">
    <source>
        <dbReference type="ARBA" id="ARBA00022692"/>
    </source>
</evidence>
<feature type="domain" description="Polysaccharide chain length determinant N-terminal" evidence="13">
    <location>
        <begin position="8"/>
        <end position="97"/>
    </location>
</feature>
<comment type="subcellular location">
    <subcellularLocation>
        <location evidence="1">Cell membrane</location>
        <topology evidence="1">Multi-pass membrane protein</topology>
    </subcellularLocation>
</comment>
<dbReference type="GO" id="GO:0004713">
    <property type="term" value="F:protein tyrosine kinase activity"/>
    <property type="evidence" value="ECO:0007669"/>
    <property type="project" value="TreeGrafter"/>
</dbReference>
<evidence type="ECO:0000256" key="8">
    <source>
        <dbReference type="ARBA" id="ARBA00022989"/>
    </source>
</evidence>
<sequence>MYSFKDFLYFLWLRKKALVVLTVLFAVLGSVGFYMNGFKYSTQVSFLLPVEQREAESLANNDQQEVENKAVASNIKLVETYKEMIKSDAVIEALQKELPQLSRESITQSLTVTNSINSQIFKVSVTADQPEKSKELAIRLSEKYPEIVEQSQLPRNVFLLSAQSFETMRSPRLTKVFAGIFLISLLLSTSSSFIYYYLKARAIIQTPELIPPLMETEIIGVVDFYEC</sequence>
<evidence type="ECO:0000256" key="11">
    <source>
        <dbReference type="ARBA" id="ARBA00045736"/>
    </source>
</evidence>
<dbReference type="PANTHER" id="PTHR32309:SF13">
    <property type="entry name" value="FERRIC ENTEROBACTIN TRANSPORT PROTEIN FEPE"/>
    <property type="match status" value="1"/>
</dbReference>
<comment type="caution">
    <text evidence="14">The sequence shown here is derived from an EMBL/GenBank/DDBJ whole genome shotgun (WGS) entry which is preliminary data.</text>
</comment>
<evidence type="ECO:0000259" key="13">
    <source>
        <dbReference type="Pfam" id="PF02706"/>
    </source>
</evidence>
<organism evidence="14 15">
    <name type="scientific">Enterococcus raffinosus</name>
    <dbReference type="NCBI Taxonomy" id="71452"/>
    <lineage>
        <taxon>Bacteria</taxon>
        <taxon>Bacillati</taxon>
        <taxon>Bacillota</taxon>
        <taxon>Bacilli</taxon>
        <taxon>Lactobacillales</taxon>
        <taxon>Enterococcaceae</taxon>
        <taxon>Enterococcus</taxon>
    </lineage>
</organism>
<dbReference type="Proteomes" id="UP001254770">
    <property type="component" value="Unassembled WGS sequence"/>
</dbReference>
<keyword evidence="5" id="KW-1003">Cell membrane</keyword>
<evidence type="ECO:0000256" key="4">
    <source>
        <dbReference type="ARBA" id="ARBA00020739"/>
    </source>
</evidence>
<keyword evidence="10" id="KW-0270">Exopolysaccharide synthesis</keyword>
<keyword evidence="6 12" id="KW-0812">Transmembrane</keyword>
<evidence type="ECO:0000256" key="10">
    <source>
        <dbReference type="ARBA" id="ARBA00023169"/>
    </source>
</evidence>
<keyword evidence="7" id="KW-0972">Capsule biogenesis/degradation</keyword>
<evidence type="ECO:0000256" key="1">
    <source>
        <dbReference type="ARBA" id="ARBA00004651"/>
    </source>
</evidence>